<reference evidence="3" key="1">
    <citation type="journal article" date="2019" name="Int. J. Syst. Evol. Microbiol.">
        <title>The Global Catalogue of Microorganisms (GCM) 10K type strain sequencing project: providing services to taxonomists for standard genome sequencing and annotation.</title>
        <authorList>
            <consortium name="The Broad Institute Genomics Platform"/>
            <consortium name="The Broad Institute Genome Sequencing Center for Infectious Disease"/>
            <person name="Wu L."/>
            <person name="Ma J."/>
        </authorList>
    </citation>
    <scope>NUCLEOTIDE SEQUENCE [LARGE SCALE GENOMIC DNA]</scope>
    <source>
        <strain evidence="3">JCM 17975</strain>
    </source>
</reference>
<proteinExistence type="inferred from homology"/>
<protein>
    <submittedName>
        <fullName evidence="2">Organic hydroperoxide resistance protein</fullName>
    </submittedName>
</protein>
<accession>A0ABP8XLA5</accession>
<dbReference type="EMBL" id="BAABHM010000015">
    <property type="protein sequence ID" value="GAA4708331.1"/>
    <property type="molecule type" value="Genomic_DNA"/>
</dbReference>
<dbReference type="RefSeq" id="WP_253874632.1">
    <property type="nucleotide sequence ID" value="NZ_BAABHM010000015.1"/>
</dbReference>
<comment type="caution">
    <text evidence="2">The sequence shown here is derived from an EMBL/GenBank/DDBJ whole genome shotgun (WGS) entry which is preliminary data.</text>
</comment>
<dbReference type="PANTHER" id="PTHR33797:SF2">
    <property type="entry name" value="ORGANIC HYDROPEROXIDE RESISTANCE PROTEIN-LIKE"/>
    <property type="match status" value="1"/>
</dbReference>
<evidence type="ECO:0000256" key="1">
    <source>
        <dbReference type="ARBA" id="ARBA00007378"/>
    </source>
</evidence>
<organism evidence="2 3">
    <name type="scientific">Promicromonospora umidemergens</name>
    <dbReference type="NCBI Taxonomy" id="629679"/>
    <lineage>
        <taxon>Bacteria</taxon>
        <taxon>Bacillati</taxon>
        <taxon>Actinomycetota</taxon>
        <taxon>Actinomycetes</taxon>
        <taxon>Micrococcales</taxon>
        <taxon>Promicromonosporaceae</taxon>
        <taxon>Promicromonospora</taxon>
    </lineage>
</organism>
<comment type="similarity">
    <text evidence="1">Belongs to the OsmC/Ohr family.</text>
</comment>
<dbReference type="InterPro" id="IPR003718">
    <property type="entry name" value="OsmC/Ohr_fam"/>
</dbReference>
<sequence>MADSIYTAIATSTGDGRAGGRAATDDGMLDLTLAIPTAMGGPGGGTNPEQLFAAGWAACFHSALKGVAAAQKIKFADSAVVAEVGIHPADGGAYGLSAALHVELSGVDQATADQLVEAAHAVCPYSNATRGNIPVTIDATIA</sequence>
<dbReference type="InterPro" id="IPR019953">
    <property type="entry name" value="OHR"/>
</dbReference>
<dbReference type="PANTHER" id="PTHR33797">
    <property type="entry name" value="ORGANIC HYDROPEROXIDE RESISTANCE PROTEIN-LIKE"/>
    <property type="match status" value="1"/>
</dbReference>
<name>A0ABP8XLA5_9MICO</name>
<dbReference type="Gene3D" id="2.20.25.10">
    <property type="match status" value="1"/>
</dbReference>
<dbReference type="Proteomes" id="UP001500843">
    <property type="component" value="Unassembled WGS sequence"/>
</dbReference>
<gene>
    <name evidence="2" type="ORF">GCM10023198_33660</name>
</gene>
<evidence type="ECO:0000313" key="2">
    <source>
        <dbReference type="EMBL" id="GAA4708331.1"/>
    </source>
</evidence>
<evidence type="ECO:0000313" key="3">
    <source>
        <dbReference type="Proteomes" id="UP001500843"/>
    </source>
</evidence>
<keyword evidence="3" id="KW-1185">Reference proteome</keyword>
<dbReference type="SUPFAM" id="SSF82784">
    <property type="entry name" value="OsmC-like"/>
    <property type="match status" value="1"/>
</dbReference>
<dbReference type="Gene3D" id="3.30.300.20">
    <property type="match status" value="1"/>
</dbReference>
<dbReference type="NCBIfam" id="TIGR03561">
    <property type="entry name" value="organ_hyd_perox"/>
    <property type="match status" value="1"/>
</dbReference>
<dbReference type="Pfam" id="PF02566">
    <property type="entry name" value="OsmC"/>
    <property type="match status" value="1"/>
</dbReference>
<dbReference type="InterPro" id="IPR015946">
    <property type="entry name" value="KH_dom-like_a/b"/>
</dbReference>
<dbReference type="InterPro" id="IPR036102">
    <property type="entry name" value="OsmC/Ohrsf"/>
</dbReference>